<proteinExistence type="predicted"/>
<reference evidence="1 2" key="1">
    <citation type="journal article" date="2019" name="Nat. Ecol. Evol.">
        <title>Megaphylogeny resolves global patterns of mushroom evolution.</title>
        <authorList>
            <person name="Varga T."/>
            <person name="Krizsan K."/>
            <person name="Foldi C."/>
            <person name="Dima B."/>
            <person name="Sanchez-Garcia M."/>
            <person name="Sanchez-Ramirez S."/>
            <person name="Szollosi G.J."/>
            <person name="Szarkandi J.G."/>
            <person name="Papp V."/>
            <person name="Albert L."/>
            <person name="Andreopoulos W."/>
            <person name="Angelini C."/>
            <person name="Antonin V."/>
            <person name="Barry K.W."/>
            <person name="Bougher N.L."/>
            <person name="Buchanan P."/>
            <person name="Buyck B."/>
            <person name="Bense V."/>
            <person name="Catcheside P."/>
            <person name="Chovatia M."/>
            <person name="Cooper J."/>
            <person name="Damon W."/>
            <person name="Desjardin D."/>
            <person name="Finy P."/>
            <person name="Geml J."/>
            <person name="Haridas S."/>
            <person name="Hughes K."/>
            <person name="Justo A."/>
            <person name="Karasinski D."/>
            <person name="Kautmanova I."/>
            <person name="Kiss B."/>
            <person name="Kocsube S."/>
            <person name="Kotiranta H."/>
            <person name="LaButti K.M."/>
            <person name="Lechner B.E."/>
            <person name="Liimatainen K."/>
            <person name="Lipzen A."/>
            <person name="Lukacs Z."/>
            <person name="Mihaltcheva S."/>
            <person name="Morgado L.N."/>
            <person name="Niskanen T."/>
            <person name="Noordeloos M.E."/>
            <person name="Ohm R.A."/>
            <person name="Ortiz-Santana B."/>
            <person name="Ovrebo C."/>
            <person name="Racz N."/>
            <person name="Riley R."/>
            <person name="Savchenko A."/>
            <person name="Shiryaev A."/>
            <person name="Soop K."/>
            <person name="Spirin V."/>
            <person name="Szebenyi C."/>
            <person name="Tomsovsky M."/>
            <person name="Tulloss R.E."/>
            <person name="Uehling J."/>
            <person name="Grigoriev I.V."/>
            <person name="Vagvolgyi C."/>
            <person name="Papp T."/>
            <person name="Martin F.M."/>
            <person name="Miettinen O."/>
            <person name="Hibbett D.S."/>
            <person name="Nagy L.G."/>
        </authorList>
    </citation>
    <scope>NUCLEOTIDE SEQUENCE [LARGE SCALE GENOMIC DNA]</scope>
    <source>
        <strain evidence="1 2">NL-1719</strain>
    </source>
</reference>
<evidence type="ECO:0000313" key="2">
    <source>
        <dbReference type="Proteomes" id="UP000308600"/>
    </source>
</evidence>
<sequence>MSDEEEYEVESIVQAKVTKKRKKLCWQFLWKGYTPDDDTWEPIDNFEGSEELIDSFFLRANCGGRDYRNLDSFQAGEEFVPTGPPRKRKPRKSSPPSTTPAKPPTPPTSPGKRPRSPSPQPASTSRPTKRSREAADKTTPASKAPSTRSSGVKFRNYAPEEKKERSPSPPPRKKKKARRDPSPEIIPDSDEEVTSMVIADKPAEQPEVSPSAIAAIREKATRNLHRSSEAEVKMYQKKKMEKEQAADATAQNGTPLKDKEPGKGSPEKPSQSRQAILPSHRARAANPLVKMVDDPQLAGLEGAISAKARVLSRPKESTTPATTSTSSARPKPGPGRSSAGLLQKNKSSLLTFDKGGPKTVKGRHVKPSQQNGEEQQSRDSIDSMQVEDNPFLVADLAEEPASPSPPQGPELLELAGLDPTTAEALPDFEDVQPEAVVEPVDLPAQTVSAPPKFQSSSMWATSKPQPSGSNQSSFIVKNMLFPNTSNVSAAWKSTTIFDPLARGLDSPSVSKSSALSSFLLPLSDKNRLPINFSDFAVPAGSTLDTISKSSGGGAPGKFYSANQSPALLDALRTGGSCAKVATTAGAPQSELEEFNRFAARLHEGELFIAAAGTDILAFCSSKNESLAHRLNIPSHLLREENVLVSKVEISDYSAYADAAIHGAES</sequence>
<gene>
    <name evidence="1" type="ORF">BDN72DRAFT_227683</name>
</gene>
<organism evidence="1 2">
    <name type="scientific">Pluteus cervinus</name>
    <dbReference type="NCBI Taxonomy" id="181527"/>
    <lineage>
        <taxon>Eukaryota</taxon>
        <taxon>Fungi</taxon>
        <taxon>Dikarya</taxon>
        <taxon>Basidiomycota</taxon>
        <taxon>Agaricomycotina</taxon>
        <taxon>Agaricomycetes</taxon>
        <taxon>Agaricomycetidae</taxon>
        <taxon>Agaricales</taxon>
        <taxon>Pluteineae</taxon>
        <taxon>Pluteaceae</taxon>
        <taxon>Pluteus</taxon>
    </lineage>
</organism>
<keyword evidence="2" id="KW-1185">Reference proteome</keyword>
<dbReference type="Proteomes" id="UP000308600">
    <property type="component" value="Unassembled WGS sequence"/>
</dbReference>
<name>A0ACD3BEN8_9AGAR</name>
<protein>
    <submittedName>
        <fullName evidence="1">Uncharacterized protein</fullName>
    </submittedName>
</protein>
<evidence type="ECO:0000313" key="1">
    <source>
        <dbReference type="EMBL" id="TFK76281.1"/>
    </source>
</evidence>
<accession>A0ACD3BEN8</accession>
<dbReference type="EMBL" id="ML208260">
    <property type="protein sequence ID" value="TFK76281.1"/>
    <property type="molecule type" value="Genomic_DNA"/>
</dbReference>